<dbReference type="AlphaFoldDB" id="A0A328B070"/>
<evidence type="ECO:0000313" key="2">
    <source>
        <dbReference type="EMBL" id="RAK60299.1"/>
    </source>
</evidence>
<accession>A0A328B070</accession>
<name>A0A328B070_9CAUL</name>
<keyword evidence="3" id="KW-1185">Reference proteome</keyword>
<sequence length="128" mass="13844">MRAAIALLIVFAAAAPAAAQDLSGRYNALQAQSTADLARYNNLAALQEMQRQRDIAQQNQMTTLDAQLRTERGLADVRAQSYTPIIPVPAYVPGMPLPNIDTSQLVSIPDAALADSNRRVKEAAANRR</sequence>
<feature type="signal peptide" evidence="1">
    <location>
        <begin position="1"/>
        <end position="19"/>
    </location>
</feature>
<keyword evidence="1" id="KW-0732">Signal</keyword>
<protein>
    <submittedName>
        <fullName evidence="2">Uncharacterized protein</fullName>
    </submittedName>
</protein>
<dbReference type="EMBL" id="QFYP01000001">
    <property type="protein sequence ID" value="RAK60299.1"/>
    <property type="molecule type" value="Genomic_DNA"/>
</dbReference>
<feature type="chain" id="PRO_5016415354" evidence="1">
    <location>
        <begin position="20"/>
        <end position="128"/>
    </location>
</feature>
<evidence type="ECO:0000256" key="1">
    <source>
        <dbReference type="SAM" id="SignalP"/>
    </source>
</evidence>
<dbReference type="OrthoDB" id="7211207at2"/>
<evidence type="ECO:0000313" key="3">
    <source>
        <dbReference type="Proteomes" id="UP000249842"/>
    </source>
</evidence>
<gene>
    <name evidence="2" type="ORF">DJ021_11015</name>
</gene>
<proteinExistence type="predicted"/>
<comment type="caution">
    <text evidence="2">The sequence shown here is derived from an EMBL/GenBank/DDBJ whole genome shotgun (WGS) entry which is preliminary data.</text>
</comment>
<reference evidence="3" key="1">
    <citation type="submission" date="2018-05" db="EMBL/GenBank/DDBJ databases">
        <authorList>
            <person name="Li X."/>
        </authorList>
    </citation>
    <scope>NUCLEOTIDE SEQUENCE [LARGE SCALE GENOMIC DNA]</scope>
    <source>
        <strain evidence="3">HKS-05</strain>
    </source>
</reference>
<organism evidence="2 3">
    <name type="scientific">Phenylobacterium hankyongense</name>
    <dbReference type="NCBI Taxonomy" id="1813876"/>
    <lineage>
        <taxon>Bacteria</taxon>
        <taxon>Pseudomonadati</taxon>
        <taxon>Pseudomonadota</taxon>
        <taxon>Alphaproteobacteria</taxon>
        <taxon>Caulobacterales</taxon>
        <taxon>Caulobacteraceae</taxon>
        <taxon>Phenylobacterium</taxon>
    </lineage>
</organism>
<dbReference type="RefSeq" id="WP_111457592.1">
    <property type="nucleotide sequence ID" value="NZ_QFYP01000001.1"/>
</dbReference>
<dbReference type="Proteomes" id="UP000249842">
    <property type="component" value="Unassembled WGS sequence"/>
</dbReference>